<evidence type="ECO:0000256" key="11">
    <source>
        <dbReference type="ARBA" id="ARBA00047781"/>
    </source>
</evidence>
<keyword evidence="9" id="KW-0315">Glutamine amidotransferase</keyword>
<keyword evidence="7" id="KW-0067">ATP-binding</keyword>
<dbReference type="InterPro" id="IPR017926">
    <property type="entry name" value="GATASE"/>
</dbReference>
<evidence type="ECO:0000256" key="13">
    <source>
        <dbReference type="ARBA" id="ARBA00075170"/>
    </source>
</evidence>
<dbReference type="Proteomes" id="UP000229612">
    <property type="component" value="Unassembled WGS sequence"/>
</dbReference>
<dbReference type="EC" id="6.3.4.2" evidence="3"/>
<dbReference type="SUPFAM" id="SSF52540">
    <property type="entry name" value="P-loop containing nucleoside triphosphate hydrolases"/>
    <property type="match status" value="1"/>
</dbReference>
<evidence type="ECO:0000256" key="14">
    <source>
        <dbReference type="ARBA" id="ARBA00079941"/>
    </source>
</evidence>
<gene>
    <name evidence="19" type="ORF">COU14_02085</name>
</gene>
<evidence type="ECO:0000313" key="20">
    <source>
        <dbReference type="Proteomes" id="UP000229612"/>
    </source>
</evidence>
<evidence type="ECO:0000256" key="15">
    <source>
        <dbReference type="ARBA" id="ARBA00083191"/>
    </source>
</evidence>
<dbReference type="FunFam" id="3.40.50.880:FF:000002">
    <property type="entry name" value="CTP synthase"/>
    <property type="match status" value="1"/>
</dbReference>
<comment type="pathway">
    <text evidence="1">Pyrimidine metabolism; CTP biosynthesis via de novo pathway; CTP from UDP: step 2/2.</text>
</comment>
<organism evidence="19 20">
    <name type="scientific">Candidatus Kaiserbacteria bacterium CG10_big_fil_rev_8_21_14_0_10_44_10</name>
    <dbReference type="NCBI Taxonomy" id="1974606"/>
    <lineage>
        <taxon>Bacteria</taxon>
        <taxon>Candidatus Kaiseribacteriota</taxon>
    </lineage>
</organism>
<dbReference type="PANTHER" id="PTHR11550:SF0">
    <property type="entry name" value="CTP SYNTHASE-RELATED"/>
    <property type="match status" value="1"/>
</dbReference>
<evidence type="ECO:0000256" key="8">
    <source>
        <dbReference type="ARBA" id="ARBA00022842"/>
    </source>
</evidence>
<dbReference type="GO" id="GO:0005524">
    <property type="term" value="F:ATP binding"/>
    <property type="evidence" value="ECO:0007669"/>
    <property type="project" value="UniProtKB-KW"/>
</dbReference>
<feature type="domain" description="Glutamine amidotransferase" evidence="17">
    <location>
        <begin position="318"/>
        <end position="552"/>
    </location>
</feature>
<dbReference type="GO" id="GO:0042802">
    <property type="term" value="F:identical protein binding"/>
    <property type="evidence" value="ECO:0007669"/>
    <property type="project" value="TreeGrafter"/>
</dbReference>
<evidence type="ECO:0000256" key="16">
    <source>
        <dbReference type="SAM" id="Phobius"/>
    </source>
</evidence>
<name>A0A2H0UHI6_9BACT</name>
<evidence type="ECO:0000256" key="1">
    <source>
        <dbReference type="ARBA" id="ARBA00005171"/>
    </source>
</evidence>
<evidence type="ECO:0000256" key="5">
    <source>
        <dbReference type="ARBA" id="ARBA00022723"/>
    </source>
</evidence>
<dbReference type="SUPFAM" id="SSF52317">
    <property type="entry name" value="Class I glutamine amidotransferase-like"/>
    <property type="match status" value="1"/>
</dbReference>
<evidence type="ECO:0000256" key="3">
    <source>
        <dbReference type="ARBA" id="ARBA00012291"/>
    </source>
</evidence>
<dbReference type="Gene3D" id="3.40.50.880">
    <property type="match status" value="1"/>
</dbReference>
<keyword evidence="16" id="KW-0472">Membrane</keyword>
<evidence type="ECO:0000259" key="18">
    <source>
        <dbReference type="Pfam" id="PF06418"/>
    </source>
</evidence>
<protein>
    <recommendedName>
        <fullName evidence="12">CTP synthase</fullName>
        <ecNumber evidence="3">6.3.4.2</ecNumber>
    </recommendedName>
    <alternativeName>
        <fullName evidence="14">Cytidine 5'-triphosphate synthase</fullName>
    </alternativeName>
    <alternativeName>
        <fullName evidence="15">Cytidine triphosphate synthetase</fullName>
    </alternativeName>
    <alternativeName>
        <fullName evidence="13">UTP--ammonia ligase</fullName>
    </alternativeName>
</protein>
<dbReference type="GO" id="GO:0046872">
    <property type="term" value="F:metal ion binding"/>
    <property type="evidence" value="ECO:0007669"/>
    <property type="project" value="UniProtKB-KW"/>
</dbReference>
<evidence type="ECO:0000256" key="7">
    <source>
        <dbReference type="ARBA" id="ARBA00022840"/>
    </source>
</evidence>
<evidence type="ECO:0000256" key="6">
    <source>
        <dbReference type="ARBA" id="ARBA00022741"/>
    </source>
</evidence>
<dbReference type="Pfam" id="PF06418">
    <property type="entry name" value="CTP_synth_N"/>
    <property type="match status" value="1"/>
</dbReference>
<keyword evidence="5" id="KW-0479">Metal-binding</keyword>
<dbReference type="InterPro" id="IPR029062">
    <property type="entry name" value="Class_I_gatase-like"/>
</dbReference>
<comment type="caution">
    <text evidence="19">The sequence shown here is derived from an EMBL/GenBank/DDBJ whole genome shotgun (WGS) entry which is preliminary data.</text>
</comment>
<dbReference type="NCBIfam" id="TIGR00337">
    <property type="entry name" value="PyrG"/>
    <property type="match status" value="1"/>
</dbReference>
<dbReference type="GO" id="GO:0044210">
    <property type="term" value="P:'de novo' CTP biosynthetic process"/>
    <property type="evidence" value="ECO:0007669"/>
    <property type="project" value="UniProtKB-UniPathway"/>
</dbReference>
<evidence type="ECO:0000256" key="12">
    <source>
        <dbReference type="ARBA" id="ARBA00070745"/>
    </source>
</evidence>
<keyword evidence="6" id="KW-0547">Nucleotide-binding</keyword>
<evidence type="ECO:0000256" key="9">
    <source>
        <dbReference type="ARBA" id="ARBA00022962"/>
    </source>
</evidence>
<accession>A0A2H0UHI6</accession>
<dbReference type="CDD" id="cd01746">
    <property type="entry name" value="GATase1_CTP_Synthase"/>
    <property type="match status" value="1"/>
</dbReference>
<evidence type="ECO:0000256" key="10">
    <source>
        <dbReference type="ARBA" id="ARBA00022975"/>
    </source>
</evidence>
<keyword evidence="4" id="KW-0436">Ligase</keyword>
<dbReference type="GO" id="GO:0097268">
    <property type="term" value="C:cytoophidium"/>
    <property type="evidence" value="ECO:0007669"/>
    <property type="project" value="UniProtKB-ARBA"/>
</dbReference>
<dbReference type="UniPathway" id="UPA00159">
    <property type="reaction ID" value="UER00277"/>
</dbReference>
<evidence type="ECO:0000259" key="17">
    <source>
        <dbReference type="Pfam" id="PF00117"/>
    </source>
</evidence>
<dbReference type="InterPro" id="IPR017456">
    <property type="entry name" value="CTP_synthase_N"/>
</dbReference>
<dbReference type="Pfam" id="PF00117">
    <property type="entry name" value="GATase"/>
    <property type="match status" value="1"/>
</dbReference>
<dbReference type="GO" id="GO:0019856">
    <property type="term" value="P:pyrimidine nucleobase biosynthetic process"/>
    <property type="evidence" value="ECO:0007669"/>
    <property type="project" value="TreeGrafter"/>
</dbReference>
<evidence type="ECO:0000256" key="4">
    <source>
        <dbReference type="ARBA" id="ARBA00022598"/>
    </source>
</evidence>
<dbReference type="Gene3D" id="3.40.50.300">
    <property type="entry name" value="P-loop containing nucleotide triphosphate hydrolases"/>
    <property type="match status" value="1"/>
</dbReference>
<comment type="catalytic activity">
    <reaction evidence="11">
        <text>UTP + L-glutamine + ATP + H2O = CTP + L-glutamate + ADP + phosphate + 2 H(+)</text>
        <dbReference type="Rhea" id="RHEA:26426"/>
        <dbReference type="ChEBI" id="CHEBI:15377"/>
        <dbReference type="ChEBI" id="CHEBI:15378"/>
        <dbReference type="ChEBI" id="CHEBI:29985"/>
        <dbReference type="ChEBI" id="CHEBI:30616"/>
        <dbReference type="ChEBI" id="CHEBI:37563"/>
        <dbReference type="ChEBI" id="CHEBI:43474"/>
        <dbReference type="ChEBI" id="CHEBI:46398"/>
        <dbReference type="ChEBI" id="CHEBI:58359"/>
        <dbReference type="ChEBI" id="CHEBI:456216"/>
        <dbReference type="EC" id="6.3.4.2"/>
    </reaction>
</comment>
<dbReference type="NCBIfam" id="NF003792">
    <property type="entry name" value="PRK05380.1"/>
    <property type="match status" value="1"/>
</dbReference>
<evidence type="ECO:0000256" key="2">
    <source>
        <dbReference type="ARBA" id="ARBA00007533"/>
    </source>
</evidence>
<reference evidence="20" key="1">
    <citation type="submission" date="2017-09" db="EMBL/GenBank/DDBJ databases">
        <title>Depth-based differentiation of microbial function through sediment-hosted aquifers and enrichment of novel symbionts in the deep terrestrial subsurface.</title>
        <authorList>
            <person name="Probst A.J."/>
            <person name="Ladd B."/>
            <person name="Jarett J.K."/>
            <person name="Geller-Mcgrath D.E."/>
            <person name="Sieber C.M.K."/>
            <person name="Emerson J.B."/>
            <person name="Anantharaman K."/>
            <person name="Thomas B.C."/>
            <person name="Malmstrom R."/>
            <person name="Stieglmeier M."/>
            <person name="Klingl A."/>
            <person name="Woyke T."/>
            <person name="Ryan C.M."/>
            <person name="Banfield J.F."/>
        </authorList>
    </citation>
    <scope>NUCLEOTIDE SEQUENCE [LARGE SCALE GENOMIC DNA]</scope>
</reference>
<comment type="similarity">
    <text evidence="2">Belongs to the CTP synthase family.</text>
</comment>
<keyword evidence="10" id="KW-0665">Pyrimidine biosynthesis</keyword>
<dbReference type="InterPro" id="IPR004468">
    <property type="entry name" value="CTP_synthase"/>
</dbReference>
<dbReference type="InterPro" id="IPR027417">
    <property type="entry name" value="P-loop_NTPase"/>
</dbReference>
<proteinExistence type="inferred from homology"/>
<feature type="domain" description="CTP synthase N-terminal" evidence="18">
    <location>
        <begin position="14"/>
        <end position="276"/>
    </location>
</feature>
<feature type="transmembrane region" description="Helical" evidence="16">
    <location>
        <begin position="15"/>
        <end position="39"/>
    </location>
</feature>
<dbReference type="PROSITE" id="PS51273">
    <property type="entry name" value="GATASE_TYPE_1"/>
    <property type="match status" value="1"/>
</dbReference>
<sequence>MAKIKNKTKTKTHKYIFVVGGVMSGVGKGVAASSIAAILKGRGLKVTALKIDPYINVDAGTMNPTEHGEVFVLQNGLETDQDMGNYERFLNQDIPDINYMTTGSVYQSVIKKERNLEYGGKNVEVVPHIPMEVIERIKKAALHADADVTLVEIGGTVGEYQNILFLEAVRMMKSETPDDIAVVMVSYLPVPGSIGEMKTKPTQTAARTLNSAGVFADFIVARGPVAVDEKRKEKIARFCNVRADHVISAPDVSSIYDVPLNFEADNLSQKICDTLGITKKTKSDLRDWKKFVARSKNGKDIVKIAVVGKYFNSGDFLLSDVYLSVLEAIKYSTYHLNLKPEIHYLSSLDFSDKKNLKKLKDFDGVLIPGGFGTTGIEGKLNVIEFVRKNKIPYFGICYGMQLAIVEYAKNKLKLTDVSTAEIKPNAKHLVVDVMLEQKEKIAKSDMGGTMRLGEYPAELLAGSIAAQAYGARRGKGITISERHRHRYEVNPQYVEDLEKEGLLFSGKSPDGRLMEIAELPTETHPFFVAVQFHPEFHARPLSPHPIFTAFIKASYESKHPRLK</sequence>
<dbReference type="InterPro" id="IPR033828">
    <property type="entry name" value="GATase1_CTP_Synthase"/>
</dbReference>
<keyword evidence="16" id="KW-0812">Transmembrane</keyword>
<keyword evidence="8" id="KW-0460">Magnesium</keyword>
<evidence type="ECO:0000313" key="19">
    <source>
        <dbReference type="EMBL" id="PIR85867.1"/>
    </source>
</evidence>
<keyword evidence="16" id="KW-1133">Transmembrane helix</keyword>
<dbReference type="GO" id="GO:0003883">
    <property type="term" value="F:CTP synthase activity"/>
    <property type="evidence" value="ECO:0007669"/>
    <property type="project" value="UniProtKB-EC"/>
</dbReference>
<dbReference type="PANTHER" id="PTHR11550">
    <property type="entry name" value="CTP SYNTHASE"/>
    <property type="match status" value="1"/>
</dbReference>
<dbReference type="FunFam" id="3.40.50.300:FF:000009">
    <property type="entry name" value="CTP synthase"/>
    <property type="match status" value="1"/>
</dbReference>
<dbReference type="EMBL" id="PFBG01000022">
    <property type="protein sequence ID" value="PIR85867.1"/>
    <property type="molecule type" value="Genomic_DNA"/>
</dbReference>
<dbReference type="AlphaFoldDB" id="A0A2H0UHI6"/>